<dbReference type="OrthoDB" id="5772775at2"/>
<evidence type="ECO:0000313" key="2">
    <source>
        <dbReference type="EMBL" id="SHI51395.1"/>
    </source>
</evidence>
<feature type="transmembrane region" description="Helical" evidence="1">
    <location>
        <begin position="7"/>
        <end position="26"/>
    </location>
</feature>
<dbReference type="EMBL" id="FQZT01000001">
    <property type="protein sequence ID" value="SHI51395.1"/>
    <property type="molecule type" value="Genomic_DNA"/>
</dbReference>
<feature type="transmembrane region" description="Helical" evidence="1">
    <location>
        <begin position="32"/>
        <end position="56"/>
    </location>
</feature>
<keyword evidence="1" id="KW-0472">Membrane</keyword>
<evidence type="ECO:0000313" key="3">
    <source>
        <dbReference type="Proteomes" id="UP000184171"/>
    </source>
</evidence>
<gene>
    <name evidence="2" type="ORF">SAMN02745165_00277</name>
</gene>
<proteinExistence type="predicted"/>
<accession>A0A1M6BRK9</accession>
<organism evidence="2 3">
    <name type="scientific">Malonomonas rubra DSM 5091</name>
    <dbReference type="NCBI Taxonomy" id="1122189"/>
    <lineage>
        <taxon>Bacteria</taxon>
        <taxon>Pseudomonadati</taxon>
        <taxon>Thermodesulfobacteriota</taxon>
        <taxon>Desulfuromonadia</taxon>
        <taxon>Desulfuromonadales</taxon>
        <taxon>Geopsychrobacteraceae</taxon>
        <taxon>Malonomonas</taxon>
    </lineage>
</organism>
<dbReference type="RefSeq" id="WP_072904952.1">
    <property type="nucleotide sequence ID" value="NZ_FQZT01000001.1"/>
</dbReference>
<protein>
    <submittedName>
        <fullName evidence="2">Uncharacterized protein</fullName>
    </submittedName>
</protein>
<name>A0A1M6BRK9_MALRU</name>
<evidence type="ECO:0000256" key="1">
    <source>
        <dbReference type="SAM" id="Phobius"/>
    </source>
</evidence>
<dbReference type="Proteomes" id="UP000184171">
    <property type="component" value="Unassembled WGS sequence"/>
</dbReference>
<keyword evidence="1" id="KW-1133">Transmembrane helix</keyword>
<reference evidence="2 3" key="1">
    <citation type="submission" date="2016-11" db="EMBL/GenBank/DDBJ databases">
        <authorList>
            <person name="Jaros S."/>
            <person name="Januszkiewicz K."/>
            <person name="Wedrychowicz H."/>
        </authorList>
    </citation>
    <scope>NUCLEOTIDE SEQUENCE [LARGE SCALE GENOMIC DNA]</scope>
    <source>
        <strain evidence="2 3">DSM 5091</strain>
    </source>
</reference>
<sequence>MGKILAIAGNILGGVGLLLCVVAGFARLSGNYYVFSYEAMTVFNAGVGVMVAACLAKLQQLTSTP</sequence>
<keyword evidence="1" id="KW-0812">Transmembrane</keyword>
<keyword evidence="3" id="KW-1185">Reference proteome</keyword>
<dbReference type="AlphaFoldDB" id="A0A1M6BRK9"/>